<dbReference type="Proteomes" id="UP000054630">
    <property type="component" value="Unassembled WGS sequence"/>
</dbReference>
<comment type="caution">
    <text evidence="2">The sequence shown here is derived from an EMBL/GenBank/DDBJ whole genome shotgun (WGS) entry which is preliminary data.</text>
</comment>
<gene>
    <name evidence="2" type="ORF">T07_13044</name>
</gene>
<name>A0A0V0REN6_9BILA</name>
<reference evidence="2 3" key="1">
    <citation type="submission" date="2015-01" db="EMBL/GenBank/DDBJ databases">
        <title>Evolution of Trichinella species and genotypes.</title>
        <authorList>
            <person name="Korhonen P.K."/>
            <person name="Edoardo P."/>
            <person name="Giuseppe L.R."/>
            <person name="Gasser R.B."/>
        </authorList>
    </citation>
    <scope>NUCLEOTIDE SEQUENCE [LARGE SCALE GENOMIC DNA]</scope>
    <source>
        <strain evidence="2">ISS37</strain>
    </source>
</reference>
<organism evidence="2 3">
    <name type="scientific">Trichinella nelsoni</name>
    <dbReference type="NCBI Taxonomy" id="6336"/>
    <lineage>
        <taxon>Eukaryota</taxon>
        <taxon>Metazoa</taxon>
        <taxon>Ecdysozoa</taxon>
        <taxon>Nematoda</taxon>
        <taxon>Enoplea</taxon>
        <taxon>Dorylaimia</taxon>
        <taxon>Trichinellida</taxon>
        <taxon>Trichinellidae</taxon>
        <taxon>Trichinella</taxon>
    </lineage>
</organism>
<protein>
    <submittedName>
        <fullName evidence="2">Uncharacterized protein</fullName>
    </submittedName>
</protein>
<evidence type="ECO:0000313" key="3">
    <source>
        <dbReference type="Proteomes" id="UP000054630"/>
    </source>
</evidence>
<accession>A0A0V0REN6</accession>
<keyword evidence="3" id="KW-1185">Reference proteome</keyword>
<dbReference type="AlphaFoldDB" id="A0A0V0REN6"/>
<evidence type="ECO:0000313" key="2">
    <source>
        <dbReference type="EMBL" id="KRX12980.1"/>
    </source>
</evidence>
<sequence>MLSPLASKLYNVGFARKCRREDETKEHAQSDGGRTGADQEADPPAPPCGSLQWGPVRELSPSVYRGAYYCPPSSFSSRDGLCRLDGKAGRVFLRQQALERCRALHKPNRMTQN</sequence>
<proteinExistence type="predicted"/>
<evidence type="ECO:0000256" key="1">
    <source>
        <dbReference type="SAM" id="MobiDB-lite"/>
    </source>
</evidence>
<feature type="region of interest" description="Disordered" evidence="1">
    <location>
        <begin position="20"/>
        <end position="55"/>
    </location>
</feature>
<dbReference type="EMBL" id="JYDL01000236">
    <property type="protein sequence ID" value="KRX12980.1"/>
    <property type="molecule type" value="Genomic_DNA"/>
</dbReference>
<feature type="compositionally biased region" description="Basic and acidic residues" evidence="1">
    <location>
        <begin position="20"/>
        <end position="29"/>
    </location>
</feature>